<feature type="region of interest" description="Disordered" evidence="1">
    <location>
        <begin position="160"/>
        <end position="181"/>
    </location>
</feature>
<name>A0A9W9LFN7_9EURO</name>
<protein>
    <submittedName>
        <fullName evidence="2">Uncharacterized protein</fullName>
    </submittedName>
</protein>
<organism evidence="2 3">
    <name type="scientific">Penicillium canariense</name>
    <dbReference type="NCBI Taxonomy" id="189055"/>
    <lineage>
        <taxon>Eukaryota</taxon>
        <taxon>Fungi</taxon>
        <taxon>Dikarya</taxon>
        <taxon>Ascomycota</taxon>
        <taxon>Pezizomycotina</taxon>
        <taxon>Eurotiomycetes</taxon>
        <taxon>Eurotiomycetidae</taxon>
        <taxon>Eurotiales</taxon>
        <taxon>Aspergillaceae</taxon>
        <taxon>Penicillium</taxon>
    </lineage>
</organism>
<dbReference type="RefSeq" id="XP_056538880.1">
    <property type="nucleotide sequence ID" value="XM_056691174.1"/>
</dbReference>
<reference evidence="2" key="2">
    <citation type="journal article" date="2023" name="IMA Fungus">
        <title>Comparative genomic study of the Penicillium genus elucidates a diverse pangenome and 15 lateral gene transfer events.</title>
        <authorList>
            <person name="Petersen C."/>
            <person name="Sorensen T."/>
            <person name="Nielsen M.R."/>
            <person name="Sondergaard T.E."/>
            <person name="Sorensen J.L."/>
            <person name="Fitzpatrick D.A."/>
            <person name="Frisvad J.C."/>
            <person name="Nielsen K.L."/>
        </authorList>
    </citation>
    <scope>NUCLEOTIDE SEQUENCE</scope>
    <source>
        <strain evidence="2">IBT 26290</strain>
    </source>
</reference>
<keyword evidence="3" id="KW-1185">Reference proteome</keyword>
<dbReference type="AlphaFoldDB" id="A0A9W9LFN7"/>
<sequence>MGLAPLFSVFSSFGPFGPPNAFNVPQNPRLLDGSAQMQQRGPTIVAIRRHRRGNLINFDFVPRWGYSPGLAQTKFPVVAEGVGTSYRGGSALGALIDLLLMDLCGQPEEEPPHRAVALLYPSLIRLFLVSCVCFTGACDHTVSASRTAQVCPGWALGKRPQDVPRRQEGGEGHSTGAKLGKPWGIAGRGKHAAAWRGDQAFDGRLEFRSTLDANRSEIALDRVSVRDHPNPVGREYGAPDSPVLVRTDFSGLELSSEATVDPSQGIPFHIFFVDLTSQTLLSADAGRCGLHATRFFAGHRQ</sequence>
<evidence type="ECO:0000313" key="2">
    <source>
        <dbReference type="EMBL" id="KAJ5152572.1"/>
    </source>
</evidence>
<evidence type="ECO:0000256" key="1">
    <source>
        <dbReference type="SAM" id="MobiDB-lite"/>
    </source>
</evidence>
<dbReference type="Proteomes" id="UP001149163">
    <property type="component" value="Unassembled WGS sequence"/>
</dbReference>
<dbReference type="EMBL" id="JAPQKN010000007">
    <property type="protein sequence ID" value="KAJ5152572.1"/>
    <property type="molecule type" value="Genomic_DNA"/>
</dbReference>
<accession>A0A9W9LFN7</accession>
<gene>
    <name evidence="2" type="ORF">N7482_009050</name>
</gene>
<feature type="compositionally biased region" description="Basic and acidic residues" evidence="1">
    <location>
        <begin position="160"/>
        <end position="171"/>
    </location>
</feature>
<reference evidence="2" key="1">
    <citation type="submission" date="2022-11" db="EMBL/GenBank/DDBJ databases">
        <authorList>
            <person name="Petersen C."/>
        </authorList>
    </citation>
    <scope>NUCLEOTIDE SEQUENCE</scope>
    <source>
        <strain evidence="2">IBT 26290</strain>
    </source>
</reference>
<proteinExistence type="predicted"/>
<comment type="caution">
    <text evidence="2">The sequence shown here is derived from an EMBL/GenBank/DDBJ whole genome shotgun (WGS) entry which is preliminary data.</text>
</comment>
<dbReference type="GeneID" id="81430350"/>
<evidence type="ECO:0000313" key="3">
    <source>
        <dbReference type="Proteomes" id="UP001149163"/>
    </source>
</evidence>